<evidence type="ECO:0000256" key="2">
    <source>
        <dbReference type="ARBA" id="ARBA00022448"/>
    </source>
</evidence>
<feature type="transmembrane region" description="Helical" evidence="7">
    <location>
        <begin position="225"/>
        <end position="249"/>
    </location>
</feature>
<evidence type="ECO:0000313" key="9">
    <source>
        <dbReference type="EMBL" id="KSW13013.1"/>
    </source>
</evidence>
<feature type="domain" description="Major facilitator superfamily (MFS) profile" evidence="8">
    <location>
        <begin position="208"/>
        <end position="429"/>
    </location>
</feature>
<gene>
    <name evidence="9" type="ORF">APY09_01210</name>
</gene>
<dbReference type="GO" id="GO:0005886">
    <property type="term" value="C:plasma membrane"/>
    <property type="evidence" value="ECO:0007669"/>
    <property type="project" value="UniProtKB-SubCell"/>
</dbReference>
<dbReference type="PANTHER" id="PTHR23513">
    <property type="entry name" value="INTEGRAL MEMBRANE EFFLUX PROTEIN-RELATED"/>
    <property type="match status" value="1"/>
</dbReference>
<dbReference type="GO" id="GO:0022857">
    <property type="term" value="F:transmembrane transporter activity"/>
    <property type="evidence" value="ECO:0007669"/>
    <property type="project" value="InterPro"/>
</dbReference>
<feature type="transmembrane region" description="Helical" evidence="7">
    <location>
        <begin position="83"/>
        <end position="102"/>
    </location>
</feature>
<dbReference type="CDD" id="cd06173">
    <property type="entry name" value="MFS_MefA_like"/>
    <property type="match status" value="1"/>
</dbReference>
<proteinExistence type="predicted"/>
<evidence type="ECO:0000259" key="8">
    <source>
        <dbReference type="PROSITE" id="PS50850"/>
    </source>
</evidence>
<feature type="transmembrane region" description="Helical" evidence="7">
    <location>
        <begin position="255"/>
        <end position="272"/>
    </location>
</feature>
<feature type="transmembrane region" description="Helical" evidence="7">
    <location>
        <begin position="284"/>
        <end position="301"/>
    </location>
</feature>
<feature type="transmembrane region" description="Helical" evidence="7">
    <location>
        <begin position="374"/>
        <end position="396"/>
    </location>
</feature>
<dbReference type="Pfam" id="PF05977">
    <property type="entry name" value="MFS_3"/>
    <property type="match status" value="1"/>
</dbReference>
<evidence type="ECO:0000256" key="5">
    <source>
        <dbReference type="ARBA" id="ARBA00022989"/>
    </source>
</evidence>
<keyword evidence="2" id="KW-0813">Transport</keyword>
<evidence type="ECO:0000256" key="6">
    <source>
        <dbReference type="ARBA" id="ARBA00023136"/>
    </source>
</evidence>
<feature type="transmembrane region" description="Helical" evidence="7">
    <location>
        <begin position="344"/>
        <end position="368"/>
    </location>
</feature>
<dbReference type="InterPro" id="IPR020846">
    <property type="entry name" value="MFS_dom"/>
</dbReference>
<dbReference type="RefSeq" id="WP_060565802.1">
    <property type="nucleotide sequence ID" value="NZ_CP040006.1"/>
</dbReference>
<dbReference type="Gene3D" id="1.20.1250.20">
    <property type="entry name" value="MFS general substrate transporter like domains"/>
    <property type="match status" value="1"/>
</dbReference>
<dbReference type="SUPFAM" id="SSF103473">
    <property type="entry name" value="MFS general substrate transporter"/>
    <property type="match status" value="1"/>
</dbReference>
<dbReference type="PROSITE" id="PS50850">
    <property type="entry name" value="MFS"/>
    <property type="match status" value="1"/>
</dbReference>
<dbReference type="InterPro" id="IPR036259">
    <property type="entry name" value="MFS_trans_sf"/>
</dbReference>
<evidence type="ECO:0000256" key="1">
    <source>
        <dbReference type="ARBA" id="ARBA00004651"/>
    </source>
</evidence>
<dbReference type="AlphaFoldDB" id="A0A0V8RY93"/>
<dbReference type="Proteomes" id="UP000054686">
    <property type="component" value="Unassembled WGS sequence"/>
</dbReference>
<keyword evidence="3" id="KW-1003">Cell membrane</keyword>
<organism evidence="9 10">
    <name type="scientific">Schaalia odontolytica</name>
    <dbReference type="NCBI Taxonomy" id="1660"/>
    <lineage>
        <taxon>Bacteria</taxon>
        <taxon>Bacillati</taxon>
        <taxon>Actinomycetota</taxon>
        <taxon>Actinomycetes</taxon>
        <taxon>Actinomycetales</taxon>
        <taxon>Actinomycetaceae</taxon>
        <taxon>Schaalia</taxon>
    </lineage>
</organism>
<keyword evidence="5 7" id="KW-1133">Transmembrane helix</keyword>
<evidence type="ECO:0000256" key="4">
    <source>
        <dbReference type="ARBA" id="ARBA00022692"/>
    </source>
</evidence>
<evidence type="ECO:0000256" key="3">
    <source>
        <dbReference type="ARBA" id="ARBA00022475"/>
    </source>
</evidence>
<protein>
    <submittedName>
        <fullName evidence="9">MFS transporter</fullName>
    </submittedName>
</protein>
<comment type="subcellular location">
    <subcellularLocation>
        <location evidence="1">Cell membrane</location>
        <topology evidence="1">Multi-pass membrane protein</topology>
    </subcellularLocation>
</comment>
<comment type="caution">
    <text evidence="9">The sequence shown here is derived from an EMBL/GenBank/DDBJ whole genome shotgun (WGS) entry which is preliminary data.</text>
</comment>
<dbReference type="EMBL" id="LLVT01000001">
    <property type="protein sequence ID" value="KSW13013.1"/>
    <property type="molecule type" value="Genomic_DNA"/>
</dbReference>
<feature type="transmembrane region" description="Helical" evidence="7">
    <location>
        <begin position="50"/>
        <end position="71"/>
    </location>
</feature>
<sequence length="429" mass="46379">MSATFASMRYVNYRYWFVASLIASTGVWLQRVAQDWYVLTVLTDHDASQVGVVTALQFLPIILFSAWAGVLADRVPGRRLLQCTQTGVGLVSLIIGIVVLTGTGELWHQYILAFISGTISAVDTPARQAFVGELVPQDKMANAVALNATAFHTARLIGPASAGFFIDWWGIGPVFIIDAVMFMAPVIALALMRGDRLYPRTLVPRARGQLRESVVYVHSRTDIRIILALIFVVSALGMNFQMTSALMATTVFGKAAGSFGILSTFMAFGSILGSTGAARRAPRLRTILMGAAFYGTAEILLGLSPSYWWFALLSIPTGFGMLTMNTSANALVQTRTDPDKRGRVMALYSLVFLGATPIGSPLVGWVGTMFGARWSILVGGIASLGIALICGAWAMIHWKGRVVRRCSFPWVGIEADSSVDAPRRSVDPI</sequence>
<feature type="transmembrane region" description="Helical" evidence="7">
    <location>
        <begin position="168"/>
        <end position="191"/>
    </location>
</feature>
<keyword evidence="6 7" id="KW-0472">Membrane</keyword>
<feature type="transmembrane region" description="Helical" evidence="7">
    <location>
        <begin position="307"/>
        <end position="332"/>
    </location>
</feature>
<keyword evidence="4 7" id="KW-0812">Transmembrane</keyword>
<feature type="transmembrane region" description="Helical" evidence="7">
    <location>
        <begin position="12"/>
        <end position="30"/>
    </location>
</feature>
<name>A0A0V8RY93_9ACTO</name>
<dbReference type="InterPro" id="IPR010290">
    <property type="entry name" value="TM_effector"/>
</dbReference>
<evidence type="ECO:0000313" key="10">
    <source>
        <dbReference type="Proteomes" id="UP000054686"/>
    </source>
</evidence>
<accession>A0A0V8RY93</accession>
<evidence type="ECO:0000256" key="7">
    <source>
        <dbReference type="SAM" id="Phobius"/>
    </source>
</evidence>
<dbReference type="OrthoDB" id="9775268at2"/>
<reference evidence="9 10" key="1">
    <citation type="submission" date="2015-10" db="EMBL/GenBank/DDBJ databases">
        <title>Draft Genome of Actinomyces odontolyticus subsp. actinosynbacter strain XH001.</title>
        <authorList>
            <person name="Mclean J.S."/>
            <person name="He X."/>
        </authorList>
    </citation>
    <scope>NUCLEOTIDE SEQUENCE [LARGE SCALE GENOMIC DNA]</scope>
    <source>
        <strain evidence="9 10">XH001</strain>
    </source>
</reference>
<dbReference type="PANTHER" id="PTHR23513:SF11">
    <property type="entry name" value="STAPHYLOFERRIN A TRANSPORTER"/>
    <property type="match status" value="1"/>
</dbReference>